<dbReference type="GO" id="GO:0005615">
    <property type="term" value="C:extracellular space"/>
    <property type="evidence" value="ECO:0007669"/>
    <property type="project" value="InterPro"/>
</dbReference>
<proteinExistence type="inferred from homology"/>
<dbReference type="Proteomes" id="UP000069850">
    <property type="component" value="Chromosome 1"/>
</dbReference>
<dbReference type="InterPro" id="IPR023796">
    <property type="entry name" value="Serpin_dom"/>
</dbReference>
<protein>
    <recommendedName>
        <fullName evidence="3">Serpin domain-containing protein</fullName>
    </recommendedName>
</protein>
<dbReference type="SUPFAM" id="SSF56574">
    <property type="entry name" value="Serpins"/>
    <property type="match status" value="1"/>
</dbReference>
<keyword evidence="2" id="KW-0812">Transmembrane</keyword>
<evidence type="ECO:0000313" key="5">
    <source>
        <dbReference type="Proteomes" id="UP000069850"/>
    </source>
</evidence>
<keyword evidence="2" id="KW-1133">Transmembrane helix</keyword>
<dbReference type="PROSITE" id="PS00284">
    <property type="entry name" value="SERPIN"/>
    <property type="match status" value="1"/>
</dbReference>
<dbReference type="InterPro" id="IPR036186">
    <property type="entry name" value="Serpin_sf"/>
</dbReference>
<dbReference type="InterPro" id="IPR023795">
    <property type="entry name" value="Serpin_CS"/>
</dbReference>
<dbReference type="AlphaFoldDB" id="A0A0X3BIL6"/>
<evidence type="ECO:0000256" key="1">
    <source>
        <dbReference type="RuleBase" id="RU000411"/>
    </source>
</evidence>
<dbReference type="CDD" id="cd19590">
    <property type="entry name" value="serpin_thermopin-like"/>
    <property type="match status" value="1"/>
</dbReference>
<feature type="domain" description="Serpin" evidence="3">
    <location>
        <begin position="134"/>
        <end position="501"/>
    </location>
</feature>
<dbReference type="InterPro" id="IPR042185">
    <property type="entry name" value="Serpin_sf_2"/>
</dbReference>
<comment type="similarity">
    <text evidence="1">Belongs to the serpin family.</text>
</comment>
<evidence type="ECO:0000313" key="4">
    <source>
        <dbReference type="EMBL" id="CVK31749.1"/>
    </source>
</evidence>
<dbReference type="EMBL" id="LT158599">
    <property type="protein sequence ID" value="CVK31749.1"/>
    <property type="molecule type" value="Genomic_DNA"/>
</dbReference>
<evidence type="ECO:0000259" key="3">
    <source>
        <dbReference type="SMART" id="SM00093"/>
    </source>
</evidence>
<dbReference type="Gene3D" id="3.30.497.10">
    <property type="entry name" value="Antithrombin, subunit I, domain 2"/>
    <property type="match status" value="1"/>
</dbReference>
<dbReference type="Pfam" id="PF00079">
    <property type="entry name" value="Serpin"/>
    <property type="match status" value="1"/>
</dbReference>
<evidence type="ECO:0000256" key="2">
    <source>
        <dbReference type="SAM" id="Phobius"/>
    </source>
</evidence>
<organism evidence="4 5">
    <name type="scientific">Methanoculleus bourgensis</name>
    <dbReference type="NCBI Taxonomy" id="83986"/>
    <lineage>
        <taxon>Archaea</taxon>
        <taxon>Methanobacteriati</taxon>
        <taxon>Methanobacteriota</taxon>
        <taxon>Stenosarchaea group</taxon>
        <taxon>Methanomicrobia</taxon>
        <taxon>Methanomicrobiales</taxon>
        <taxon>Methanomicrobiaceae</taxon>
        <taxon>Methanoculleus</taxon>
    </lineage>
</organism>
<dbReference type="InterPro" id="IPR042178">
    <property type="entry name" value="Serpin_sf_1"/>
</dbReference>
<dbReference type="KEGG" id="mema:MMAB1_0532"/>
<dbReference type="Gene3D" id="2.30.39.10">
    <property type="entry name" value="Alpha-1-antitrypsin, domain 1"/>
    <property type="match status" value="1"/>
</dbReference>
<dbReference type="PANTHER" id="PTHR11461:SF211">
    <property type="entry name" value="GH10112P-RELATED"/>
    <property type="match status" value="1"/>
</dbReference>
<dbReference type="InterPro" id="IPR000215">
    <property type="entry name" value="Serpin_fam"/>
</dbReference>
<keyword evidence="2" id="KW-0472">Membrane</keyword>
<sequence length="504" mass="54191">MALQATALSAGVVCVPGYRYHPAILAQAAATLVVTDLMPRFGSIRGRGGLFAPPELDPAGLRKNSSLTLDIITWHTISQTMSRRIASLLFLAGLVALGCIAAGCTDMPGATPAGSSPPADDPGNVTAGNTQFAFDLYRQLAADPQYTDQNLFFSPYSISSALAITYEGARGTTADEIRTVLHLPANDTLRREGFSAIDAGLNHGDANYTLRTANALWAEKTYPFLPEYIDVAERWYGANATNLDFAGNPEGSRQTINQWVEGETEDKIKDLLPAGSIDSMTALVITNAVYFKGTWVKQFDANETREETFRVGPDKTVPVPMMHRTDEDAVYGYTETDTLQVLEMPYAHESGSELAMLVLLPVGDNLTAAEEVLDAEKIADLRQSLVRERVNVSFPKFTLDTDYSLPGTLAAMGMPTAFSMDADLSGMDGTENLFISGVVHKAFVDVNEEGTEAAAATGVVVGIKSARPETVPVFRADHPFVFLITEKDSGTVLFVGRVVNPVGS</sequence>
<reference evidence="4 5" key="1">
    <citation type="submission" date="2016-01" db="EMBL/GenBank/DDBJ databases">
        <authorList>
            <person name="Manzoor S."/>
        </authorList>
    </citation>
    <scope>NUCLEOTIDE SEQUENCE [LARGE SCALE GENOMIC DNA]</scope>
    <source>
        <strain evidence="4">Methanoculleus sp MAB1</strain>
    </source>
</reference>
<dbReference type="PANTHER" id="PTHR11461">
    <property type="entry name" value="SERINE PROTEASE INHIBITOR, SERPIN"/>
    <property type="match status" value="1"/>
</dbReference>
<dbReference type="GO" id="GO:0004867">
    <property type="term" value="F:serine-type endopeptidase inhibitor activity"/>
    <property type="evidence" value="ECO:0007669"/>
    <property type="project" value="InterPro"/>
</dbReference>
<accession>A0A0X3BIL6</accession>
<name>A0A0X3BIL6_9EURY</name>
<gene>
    <name evidence="4" type="ORF">MMAB1_0532</name>
</gene>
<feature type="transmembrane region" description="Helical" evidence="2">
    <location>
        <begin position="85"/>
        <end position="103"/>
    </location>
</feature>
<dbReference type="SMART" id="SM00093">
    <property type="entry name" value="SERPIN"/>
    <property type="match status" value="1"/>
</dbReference>